<dbReference type="eggNOG" id="ENOG5032XZ9">
    <property type="taxonomic scope" value="Bacteria"/>
</dbReference>
<evidence type="ECO:0000313" key="1">
    <source>
        <dbReference type="EMBL" id="ACM92873.1"/>
    </source>
</evidence>
<dbReference type="RefSeq" id="WP_015901925.1">
    <property type="nucleotide sequence ID" value="NC_012115.1"/>
</dbReference>
<protein>
    <submittedName>
        <fullName evidence="1">Uncharacterized protein</fullName>
    </submittedName>
</protein>
<gene>
    <name evidence="1" type="ordered locus">NAMH_1662</name>
</gene>
<dbReference type="EMBL" id="CP001279">
    <property type="protein sequence ID" value="ACM92873.1"/>
    <property type="molecule type" value="Genomic_DNA"/>
</dbReference>
<dbReference type="KEGG" id="nam:NAMH_1662"/>
<dbReference type="HOGENOM" id="CLU_1150895_0_0_7"/>
<organism evidence="1 2">
    <name type="scientific">Nautilia profundicola (strain ATCC BAA-1463 / DSM 18972 / AmH)</name>
    <dbReference type="NCBI Taxonomy" id="598659"/>
    <lineage>
        <taxon>Bacteria</taxon>
        <taxon>Pseudomonadati</taxon>
        <taxon>Campylobacterota</taxon>
        <taxon>Epsilonproteobacteria</taxon>
        <taxon>Nautiliales</taxon>
        <taxon>Nautiliaceae</taxon>
        <taxon>Nautilia</taxon>
    </lineage>
</organism>
<proteinExistence type="predicted"/>
<sequence length="241" mass="28916">MSNPAVIVLDDVSSKKGPFKRFTIEDNIGESIHLHIDNMRVDFTINEFLEFSEMVRKSLKELDILKSYDINKFDEHFLKQCANYLPDLIEIKKEKIKLKYLKAIVHYKFKDLTLQKIVPLNETPAYKYLKGDKYEWINYPQFNYFGVNNEERLLKLKESIEKNGYPYDEKYIVLFNGQNLIRDGQHRAVVLAYLYGFDYEIEVLKFYFKGNKHIYNNSNSKKLLIWFLKKIYRKLKRAVKH</sequence>
<accession>B9L6Q4</accession>
<dbReference type="STRING" id="598659.NAMH_1662"/>
<dbReference type="AlphaFoldDB" id="B9L6Q4"/>
<reference evidence="1 2" key="1">
    <citation type="journal article" date="2009" name="PLoS Genet.">
        <title>Adaptations to submarine hydrothermal environments exemplified by the genome of Nautilia profundicola.</title>
        <authorList>
            <person name="Campbell B.J."/>
            <person name="Smith J.L."/>
            <person name="Hanson T.E."/>
            <person name="Klotz M.G."/>
            <person name="Stein L.Y."/>
            <person name="Lee C.K."/>
            <person name="Wu D."/>
            <person name="Robinson J.M."/>
            <person name="Khouri H.M."/>
            <person name="Eisen J.A."/>
            <person name="Cary S.C."/>
        </authorList>
    </citation>
    <scope>NUCLEOTIDE SEQUENCE [LARGE SCALE GENOMIC DNA]</scope>
    <source>
        <strain evidence="2">ATCC BAA-1463 / DSM 18972 / AmH</strain>
    </source>
</reference>
<dbReference type="OrthoDB" id="9797795at2"/>
<keyword evidence="2" id="KW-1185">Reference proteome</keyword>
<dbReference type="Proteomes" id="UP000000448">
    <property type="component" value="Chromosome"/>
</dbReference>
<evidence type="ECO:0000313" key="2">
    <source>
        <dbReference type="Proteomes" id="UP000000448"/>
    </source>
</evidence>
<name>B9L6Q4_NAUPA</name>